<feature type="coiled-coil region" evidence="1">
    <location>
        <begin position="340"/>
        <end position="367"/>
    </location>
</feature>
<evidence type="ECO:0000313" key="3">
    <source>
        <dbReference type="EMBL" id="RPA76808.1"/>
    </source>
</evidence>
<dbReference type="Proteomes" id="UP000275078">
    <property type="component" value="Unassembled WGS sequence"/>
</dbReference>
<evidence type="ECO:0000256" key="2">
    <source>
        <dbReference type="SAM" id="MobiDB-lite"/>
    </source>
</evidence>
<feature type="compositionally biased region" description="Acidic residues" evidence="2">
    <location>
        <begin position="606"/>
        <end position="624"/>
    </location>
</feature>
<organism evidence="3 4">
    <name type="scientific">Ascobolus immersus RN42</name>
    <dbReference type="NCBI Taxonomy" id="1160509"/>
    <lineage>
        <taxon>Eukaryota</taxon>
        <taxon>Fungi</taxon>
        <taxon>Dikarya</taxon>
        <taxon>Ascomycota</taxon>
        <taxon>Pezizomycotina</taxon>
        <taxon>Pezizomycetes</taxon>
        <taxon>Pezizales</taxon>
        <taxon>Ascobolaceae</taxon>
        <taxon>Ascobolus</taxon>
    </lineage>
</organism>
<evidence type="ECO:0000256" key="1">
    <source>
        <dbReference type="SAM" id="Coils"/>
    </source>
</evidence>
<keyword evidence="1" id="KW-0175">Coiled coil</keyword>
<protein>
    <submittedName>
        <fullName evidence="3">Uncharacterized protein</fullName>
    </submittedName>
</protein>
<reference evidence="3 4" key="1">
    <citation type="journal article" date="2018" name="Nat. Ecol. Evol.">
        <title>Pezizomycetes genomes reveal the molecular basis of ectomycorrhizal truffle lifestyle.</title>
        <authorList>
            <person name="Murat C."/>
            <person name="Payen T."/>
            <person name="Noel B."/>
            <person name="Kuo A."/>
            <person name="Morin E."/>
            <person name="Chen J."/>
            <person name="Kohler A."/>
            <person name="Krizsan K."/>
            <person name="Balestrini R."/>
            <person name="Da Silva C."/>
            <person name="Montanini B."/>
            <person name="Hainaut M."/>
            <person name="Levati E."/>
            <person name="Barry K.W."/>
            <person name="Belfiori B."/>
            <person name="Cichocki N."/>
            <person name="Clum A."/>
            <person name="Dockter R.B."/>
            <person name="Fauchery L."/>
            <person name="Guy J."/>
            <person name="Iotti M."/>
            <person name="Le Tacon F."/>
            <person name="Lindquist E.A."/>
            <person name="Lipzen A."/>
            <person name="Malagnac F."/>
            <person name="Mello A."/>
            <person name="Molinier V."/>
            <person name="Miyauchi S."/>
            <person name="Poulain J."/>
            <person name="Riccioni C."/>
            <person name="Rubini A."/>
            <person name="Sitrit Y."/>
            <person name="Splivallo R."/>
            <person name="Traeger S."/>
            <person name="Wang M."/>
            <person name="Zifcakova L."/>
            <person name="Wipf D."/>
            <person name="Zambonelli A."/>
            <person name="Paolocci F."/>
            <person name="Nowrousian M."/>
            <person name="Ottonello S."/>
            <person name="Baldrian P."/>
            <person name="Spatafora J.W."/>
            <person name="Henrissat B."/>
            <person name="Nagy L.G."/>
            <person name="Aury J.M."/>
            <person name="Wincker P."/>
            <person name="Grigoriev I.V."/>
            <person name="Bonfante P."/>
            <person name="Martin F.M."/>
        </authorList>
    </citation>
    <scope>NUCLEOTIDE SEQUENCE [LARGE SCALE GENOMIC DNA]</scope>
    <source>
        <strain evidence="3 4">RN42</strain>
    </source>
</reference>
<dbReference type="EMBL" id="ML119737">
    <property type="protein sequence ID" value="RPA76808.1"/>
    <property type="molecule type" value="Genomic_DNA"/>
</dbReference>
<proteinExistence type="predicted"/>
<feature type="region of interest" description="Disordered" evidence="2">
    <location>
        <begin position="603"/>
        <end position="624"/>
    </location>
</feature>
<keyword evidence="4" id="KW-1185">Reference proteome</keyword>
<evidence type="ECO:0000313" key="4">
    <source>
        <dbReference type="Proteomes" id="UP000275078"/>
    </source>
</evidence>
<sequence>MALFKCISRSVTALMIDSSMSKPPWRFRILLRKASIDSATIQTSPDKKEKQKPRRNSIILSRYSIGQDSFPSVTLALNSASQSKVFSSTHSRKQTDRNHRVLPVDNMDRSLNIVHLEGKGGVFDIWRKEELRLIPGNDSESKSFLFISRCAKDRLRYLGSTPKGALSLTAPVGTQPDEVERLLEKSAQIVAVILADRSTNEEIFEKGLLVTPLWIKSLRTAIMLVQVPSSTTLSLTTANKLASSSKLPILVQVGAFQSSSAPPSADITWRSNLAQMLRTAMNSLAMGCSVGEEGSMYGGSLGGFLAAGNDTTFLETCSHIAPSIGATIIHPDNRDINVLKEEAERHRSYMEQRVKDARNDLKTAKQKGYIGLRILKRDLAHRLDDLARLKAAQYALLDYPKPVGTVVSSFKGPVDIPDSFSPRLRQFLSRDQMCRKMMDAENCPAQGDFLDKQKGEIVFRPDALTLDTCVARLAEEVDYAHIPLPSADERVSSIGELCAGMVLDKTGRTTGHTDGGVVIGRRFCIMPMSGVVSREWIIEGKYGYYAFSEREDSGAWAREKGKLVAKIMGKFGGSERVRITVLSPMVPCLQYHERAAGIVLSLPKLEEEDDDSEDSDSEFSDSTH</sequence>
<dbReference type="AlphaFoldDB" id="A0A3N4HWB0"/>
<gene>
    <name evidence="3" type="ORF">BJ508DRAFT_310751</name>
</gene>
<name>A0A3N4HWB0_ASCIM</name>
<accession>A0A3N4HWB0</accession>